<keyword evidence="2 9" id="KW-0547">Nucleotide-binding</keyword>
<dbReference type="GO" id="GO:0000725">
    <property type="term" value="P:recombinational repair"/>
    <property type="evidence" value="ECO:0007669"/>
    <property type="project" value="TreeGrafter"/>
</dbReference>
<dbReference type="Gene3D" id="3.90.320.10">
    <property type="match status" value="1"/>
</dbReference>
<dbReference type="Gene3D" id="1.10.10.160">
    <property type="match status" value="1"/>
</dbReference>
<dbReference type="PANTHER" id="PTHR11070:SF59">
    <property type="entry name" value="DNA 3'-5' HELICASE"/>
    <property type="match status" value="1"/>
</dbReference>
<dbReference type="PANTHER" id="PTHR11070">
    <property type="entry name" value="UVRD / RECB / PCRA DNA HELICASE FAMILY MEMBER"/>
    <property type="match status" value="1"/>
</dbReference>
<evidence type="ECO:0000259" key="10">
    <source>
        <dbReference type="PROSITE" id="PS51198"/>
    </source>
</evidence>
<sequence>MVFGMEQTPMLVLPEPLLDSYHPTAEQARVLTALAAGNSVGVLGAAGTGKSRVALQALADFDGEGQAVFLTPTRARADQLLDEATAISARGIRPVRTPASLAFAILAGHGAPTLLTGSDEQALVAELIAHTDWPDIVPAESLALEAFQNEVRSFLARAGEFDISAEQVRQWNANPLWETLAGLLQEYQDRLDQLGLVDSARAQRKAADVLAKAGSPYSLVLIDDCQDMTHASGALIRALAQGGATVGLFANPDVAVESYRGGDHLLPARLMEELSLRPCQLTRQQRSAAQVVQVSQRFVQGIGTSGISSRENEAQPYKKDLPCGVRLRVSASFTDEVLQVANMLRTEHLLHGTPWQEMAVICRSEALADSWRQMLSGRGVPLAATSRPLALGLDPITSNLARLLQVEAQLQDMPEAPAALGLIGQKCLQILRSPLMGVDSLAWIALSRHFQGDPHQELAKLVSDPLLAKSFSTALKDFAAHRYCEPLLRMAHAIAQVRAEQGISTRLWAAWQGIGVADEWAKAALADSKYDDYLDAALALFRFADVYTQRNPEASESQFLQEVLEQTLPTDHLAVAGQRPAGVRVATAAALAGMHYQVVAIVGVNQDVWPDMRMRDSFLGAGLLADLAKGRASFGNDGKVMADPDPFTSIRYDEARMFACALSRASRFVLVTATSDTDAGPSAFMTTLLSAGAQGSVDPEGNLVTDPGASALDLRGYVGTLRHDAIEGDQDAVALLGYLAAQGVPAANPQYWSAGPISTDSPLVLPGQLVTVSPSSLEAALDCPLKWLLTQHGGNPPSSGEQQLGTLIHQIAYEHPEADLQTLEAALAAKIDSLELPDTFWGRLEVERAYQMVRKLAMWFADGRELVKEEAEFRQVVGEVRLRGSIDRVERTEDGNIAIVDFKTGRTPKSAKEVKENPQLAAYQVAYQAMTGKAIETAQLVYLGADGDKYKARSQDGIGEDTASFAHELVAMGATAMRGPAYQAVEGTGCRTCPVKSSCPAMTEGKKLL</sequence>
<evidence type="ECO:0000256" key="5">
    <source>
        <dbReference type="ARBA" id="ARBA00022806"/>
    </source>
</evidence>
<dbReference type="InterPro" id="IPR038726">
    <property type="entry name" value="PDDEXK_AddAB-type"/>
</dbReference>
<dbReference type="AlphaFoldDB" id="K0YRE7"/>
<dbReference type="InterPro" id="IPR011604">
    <property type="entry name" value="PDDEXK-like_dom_sf"/>
</dbReference>
<dbReference type="InterPro" id="IPR013986">
    <property type="entry name" value="DExx_box_DNA_helicase_dom_sf"/>
</dbReference>
<name>K0YRE7_9ACTO</name>
<evidence type="ECO:0000256" key="9">
    <source>
        <dbReference type="PROSITE-ProRule" id="PRU00560"/>
    </source>
</evidence>
<keyword evidence="1" id="KW-0540">Nuclease</keyword>
<dbReference type="GO" id="GO:0004527">
    <property type="term" value="F:exonuclease activity"/>
    <property type="evidence" value="ECO:0007669"/>
    <property type="project" value="UniProtKB-KW"/>
</dbReference>
<dbReference type="InterPro" id="IPR027417">
    <property type="entry name" value="P-loop_NTPase"/>
</dbReference>
<evidence type="ECO:0000256" key="7">
    <source>
        <dbReference type="ARBA" id="ARBA00022840"/>
    </source>
</evidence>
<evidence type="ECO:0000256" key="1">
    <source>
        <dbReference type="ARBA" id="ARBA00022722"/>
    </source>
</evidence>
<dbReference type="GO" id="GO:0005524">
    <property type="term" value="F:ATP binding"/>
    <property type="evidence" value="ECO:0007669"/>
    <property type="project" value="UniProtKB-UniRule"/>
</dbReference>
<dbReference type="Proteomes" id="UP000006075">
    <property type="component" value="Unassembled WGS sequence"/>
</dbReference>
<dbReference type="InterPro" id="IPR000212">
    <property type="entry name" value="DNA_helicase_UvrD/REP"/>
</dbReference>
<keyword evidence="6" id="KW-0269">Exonuclease</keyword>
<dbReference type="Pfam" id="PF12705">
    <property type="entry name" value="PDDEXK_1"/>
    <property type="match status" value="1"/>
</dbReference>
<evidence type="ECO:0000256" key="4">
    <source>
        <dbReference type="ARBA" id="ARBA00022801"/>
    </source>
</evidence>
<organism evidence="11 12">
    <name type="scientific">Winkia neuii BV029A5</name>
    <dbReference type="NCBI Taxonomy" id="888439"/>
    <lineage>
        <taxon>Bacteria</taxon>
        <taxon>Bacillati</taxon>
        <taxon>Actinomycetota</taxon>
        <taxon>Actinomycetes</taxon>
        <taxon>Actinomycetales</taxon>
        <taxon>Actinomycetaceae</taxon>
        <taxon>Winkia</taxon>
    </lineage>
</organism>
<dbReference type="HOGENOM" id="CLU_004900_0_0_11"/>
<evidence type="ECO:0000256" key="2">
    <source>
        <dbReference type="ARBA" id="ARBA00022741"/>
    </source>
</evidence>
<keyword evidence="7 9" id="KW-0067">ATP-binding</keyword>
<dbReference type="PATRIC" id="fig|888439.3.peg.1496"/>
<dbReference type="GO" id="GO:0033202">
    <property type="term" value="C:DNA helicase complex"/>
    <property type="evidence" value="ECO:0007669"/>
    <property type="project" value="TreeGrafter"/>
</dbReference>
<evidence type="ECO:0000256" key="6">
    <source>
        <dbReference type="ARBA" id="ARBA00022839"/>
    </source>
</evidence>
<protein>
    <recommendedName>
        <fullName evidence="10">UvrD-like helicase ATP-binding domain-containing protein</fullName>
    </recommendedName>
</protein>
<dbReference type="Gene3D" id="3.40.50.300">
    <property type="entry name" value="P-loop containing nucleotide triphosphate hydrolases"/>
    <property type="match status" value="2"/>
</dbReference>
<keyword evidence="5 9" id="KW-0347">Helicase</keyword>
<feature type="binding site" evidence="9">
    <location>
        <begin position="44"/>
        <end position="51"/>
    </location>
    <ligand>
        <name>ATP</name>
        <dbReference type="ChEBI" id="CHEBI:30616"/>
    </ligand>
</feature>
<comment type="caution">
    <text evidence="11">The sequence shown here is derived from an EMBL/GenBank/DDBJ whole genome shotgun (WGS) entry which is preliminary data.</text>
</comment>
<dbReference type="Pfam" id="PF00580">
    <property type="entry name" value="UvrD-helicase"/>
    <property type="match status" value="1"/>
</dbReference>
<dbReference type="GO" id="GO:0005829">
    <property type="term" value="C:cytosol"/>
    <property type="evidence" value="ECO:0007669"/>
    <property type="project" value="TreeGrafter"/>
</dbReference>
<accession>K0YRE7</accession>
<dbReference type="GO" id="GO:0043138">
    <property type="term" value="F:3'-5' DNA helicase activity"/>
    <property type="evidence" value="ECO:0007669"/>
    <property type="project" value="TreeGrafter"/>
</dbReference>
<dbReference type="EMBL" id="AGWP01000007">
    <property type="protein sequence ID" value="EJZ86013.1"/>
    <property type="molecule type" value="Genomic_DNA"/>
</dbReference>
<keyword evidence="12" id="KW-1185">Reference proteome</keyword>
<dbReference type="eggNOG" id="COG2887">
    <property type="taxonomic scope" value="Bacteria"/>
</dbReference>
<dbReference type="PROSITE" id="PS51198">
    <property type="entry name" value="UVRD_HELICASE_ATP_BIND"/>
    <property type="match status" value="1"/>
</dbReference>
<evidence type="ECO:0000313" key="11">
    <source>
        <dbReference type="EMBL" id="EJZ86013.1"/>
    </source>
</evidence>
<feature type="domain" description="UvrD-like helicase ATP-binding" evidence="10">
    <location>
        <begin position="23"/>
        <end position="288"/>
    </location>
</feature>
<dbReference type="SUPFAM" id="SSF52980">
    <property type="entry name" value="Restriction endonuclease-like"/>
    <property type="match status" value="1"/>
</dbReference>
<dbReference type="GO" id="GO:0003677">
    <property type="term" value="F:DNA binding"/>
    <property type="evidence" value="ECO:0007669"/>
    <property type="project" value="InterPro"/>
</dbReference>
<dbReference type="SUPFAM" id="SSF52540">
    <property type="entry name" value="P-loop containing nucleoside triphosphate hydrolases"/>
    <property type="match status" value="1"/>
</dbReference>
<evidence type="ECO:0000256" key="8">
    <source>
        <dbReference type="ARBA" id="ARBA00023204"/>
    </source>
</evidence>
<reference evidence="11 12" key="1">
    <citation type="submission" date="2012-07" db="EMBL/GenBank/DDBJ databases">
        <title>The Genome Sequence of Actinomyces neuii subsp. anitratus BVS029A5.</title>
        <authorList>
            <consortium name="The Broad Institute Genome Sequencing Platform"/>
            <person name="Earl A."/>
            <person name="Ward D."/>
            <person name="Feldgarden M."/>
            <person name="Gevers D."/>
            <person name="Saerens B."/>
            <person name="Vaneechoutte M."/>
            <person name="Walker B."/>
            <person name="Young S.K."/>
            <person name="Zeng Q."/>
            <person name="Gargeya S."/>
            <person name="Fitzgerald M."/>
            <person name="Haas B."/>
            <person name="Abouelleil A."/>
            <person name="Alvarado L."/>
            <person name="Arachchi H.M."/>
            <person name="Berlin A."/>
            <person name="Chapman S.B."/>
            <person name="Goldberg J."/>
            <person name="Griggs A."/>
            <person name="Gujja S."/>
            <person name="Hansen M."/>
            <person name="Howarth C."/>
            <person name="Imamovic A."/>
            <person name="Larimer J."/>
            <person name="McCowen C."/>
            <person name="Montmayeur A."/>
            <person name="Murphy C."/>
            <person name="Neiman D."/>
            <person name="Pearson M."/>
            <person name="Priest M."/>
            <person name="Roberts A."/>
            <person name="Saif S."/>
            <person name="Shea T."/>
            <person name="Sisk P."/>
            <person name="Sykes S."/>
            <person name="Wortman J."/>
            <person name="Nusbaum C."/>
            <person name="Birren B."/>
        </authorList>
    </citation>
    <scope>NUCLEOTIDE SEQUENCE [LARGE SCALE GENOMIC DNA]</scope>
    <source>
        <strain evidence="11 12">BVS029A5</strain>
    </source>
</reference>
<proteinExistence type="predicted"/>
<keyword evidence="3" id="KW-0227">DNA damage</keyword>
<keyword evidence="4 9" id="KW-0378">Hydrolase</keyword>
<dbReference type="InterPro" id="IPR011335">
    <property type="entry name" value="Restrct_endonuc-II-like"/>
</dbReference>
<evidence type="ECO:0000313" key="12">
    <source>
        <dbReference type="Proteomes" id="UP000006075"/>
    </source>
</evidence>
<keyword evidence="8" id="KW-0234">DNA repair</keyword>
<evidence type="ECO:0000256" key="3">
    <source>
        <dbReference type="ARBA" id="ARBA00022763"/>
    </source>
</evidence>
<dbReference type="InterPro" id="IPR014016">
    <property type="entry name" value="UvrD-like_ATP-bd"/>
</dbReference>
<dbReference type="eggNOG" id="COG0210">
    <property type="taxonomic scope" value="Bacteria"/>
</dbReference>
<dbReference type="Gene3D" id="1.10.486.10">
    <property type="entry name" value="PCRA, domain 4"/>
    <property type="match status" value="1"/>
</dbReference>
<gene>
    <name evidence="11" type="ORF">HMPREF9240_01486</name>
</gene>